<feature type="transmembrane region" description="Helical" evidence="1">
    <location>
        <begin position="61"/>
        <end position="80"/>
    </location>
</feature>
<evidence type="ECO:0000313" key="2">
    <source>
        <dbReference type="EMBL" id="MFG1706397.1"/>
    </source>
</evidence>
<keyword evidence="3" id="KW-1185">Reference proteome</keyword>
<dbReference type="PANTHER" id="PTHR37305">
    <property type="entry name" value="INTEGRAL MEMBRANE PROTEIN-RELATED"/>
    <property type="match status" value="1"/>
</dbReference>
<keyword evidence="1" id="KW-0472">Membrane</keyword>
<evidence type="ECO:0000313" key="3">
    <source>
        <dbReference type="Proteomes" id="UP001603978"/>
    </source>
</evidence>
<dbReference type="PANTHER" id="PTHR37305:SF1">
    <property type="entry name" value="MEMBRANE PROTEIN"/>
    <property type="match status" value="1"/>
</dbReference>
<name>A0ABW7AG99_9ACTN</name>
<feature type="transmembrane region" description="Helical" evidence="1">
    <location>
        <begin position="101"/>
        <end position="126"/>
    </location>
</feature>
<feature type="transmembrane region" description="Helical" evidence="1">
    <location>
        <begin position="171"/>
        <end position="191"/>
    </location>
</feature>
<evidence type="ECO:0000256" key="1">
    <source>
        <dbReference type="SAM" id="Phobius"/>
    </source>
</evidence>
<dbReference type="RefSeq" id="WP_393169211.1">
    <property type="nucleotide sequence ID" value="NZ_JBICRM010000015.1"/>
</dbReference>
<gene>
    <name evidence="2" type="ORF">ACFLIM_24685</name>
</gene>
<reference evidence="2 3" key="1">
    <citation type="submission" date="2024-10" db="EMBL/GenBank/DDBJ databases">
        <authorList>
            <person name="Topkara A.R."/>
            <person name="Saygin H."/>
        </authorList>
    </citation>
    <scope>NUCLEOTIDE SEQUENCE [LARGE SCALE GENOMIC DNA]</scope>
    <source>
        <strain evidence="2 3">M3C6</strain>
    </source>
</reference>
<dbReference type="Proteomes" id="UP001603978">
    <property type="component" value="Unassembled WGS sequence"/>
</dbReference>
<keyword evidence="1" id="KW-0812">Transmembrane</keyword>
<sequence>MRRELRAEWTKLRTVPGAGRLLLALITLTVAAGIALTASVTCPWGRCTQDAVKLSLTGVQLGQAFVAMLAVQLISGEYGTGMIRTTLTAMPRRATVLTAKATLLTGLTLAGGTVAVLASVLAGGLILPARGYPPLSLTDGPTLRAAIGSILYLALIALLSLGIATTVRDSAAAIGAVLGLLYLFPIIVLLTPDPDWQRLMWSISPMNAGLAIQATTGLSTLPLSPWAGLAVLAAWAAAALLAGGLAFRRRDA</sequence>
<dbReference type="Pfam" id="PF12679">
    <property type="entry name" value="ABC2_membrane_2"/>
    <property type="match status" value="1"/>
</dbReference>
<dbReference type="EMBL" id="JBICRM010000015">
    <property type="protein sequence ID" value="MFG1706397.1"/>
    <property type="molecule type" value="Genomic_DNA"/>
</dbReference>
<accession>A0ABW7AG99</accession>
<protein>
    <submittedName>
        <fullName evidence="2">ABC transporter permease subunit</fullName>
    </submittedName>
</protein>
<keyword evidence="1" id="KW-1133">Transmembrane helix</keyword>
<organism evidence="2 3">
    <name type="scientific">Nonomuraea marmarensis</name>
    <dbReference type="NCBI Taxonomy" id="3351344"/>
    <lineage>
        <taxon>Bacteria</taxon>
        <taxon>Bacillati</taxon>
        <taxon>Actinomycetota</taxon>
        <taxon>Actinomycetes</taxon>
        <taxon>Streptosporangiales</taxon>
        <taxon>Streptosporangiaceae</taxon>
        <taxon>Nonomuraea</taxon>
    </lineage>
</organism>
<feature type="transmembrane region" description="Helical" evidence="1">
    <location>
        <begin position="226"/>
        <end position="247"/>
    </location>
</feature>
<feature type="transmembrane region" description="Helical" evidence="1">
    <location>
        <begin position="146"/>
        <end position="164"/>
    </location>
</feature>
<feature type="transmembrane region" description="Helical" evidence="1">
    <location>
        <begin position="21"/>
        <end position="41"/>
    </location>
</feature>
<comment type="caution">
    <text evidence="2">The sequence shown here is derived from an EMBL/GenBank/DDBJ whole genome shotgun (WGS) entry which is preliminary data.</text>
</comment>
<proteinExistence type="predicted"/>